<feature type="compositionally biased region" description="Basic and acidic residues" evidence="1">
    <location>
        <begin position="95"/>
        <end position="106"/>
    </location>
</feature>
<evidence type="ECO:0000256" key="1">
    <source>
        <dbReference type="SAM" id="MobiDB-lite"/>
    </source>
</evidence>
<reference evidence="2 3" key="1">
    <citation type="journal article" date="2019" name="Commun. Biol.">
        <title>The bagworm genome reveals a unique fibroin gene that provides high tensile strength.</title>
        <authorList>
            <person name="Kono N."/>
            <person name="Nakamura H."/>
            <person name="Ohtoshi R."/>
            <person name="Tomita M."/>
            <person name="Numata K."/>
            <person name="Arakawa K."/>
        </authorList>
    </citation>
    <scope>NUCLEOTIDE SEQUENCE [LARGE SCALE GENOMIC DNA]</scope>
</reference>
<name>A0A4C1VYK3_EUMVA</name>
<proteinExistence type="predicted"/>
<comment type="caution">
    <text evidence="2">The sequence shown here is derived from an EMBL/GenBank/DDBJ whole genome shotgun (WGS) entry which is preliminary data.</text>
</comment>
<sequence length="223" mass="26313">MTKQTTQFNYALLNERSASPAFAFQKRFGILTSNRFSSLSTKVEHEDKLKRKENYTLATFISPNPKKRKRGTKPDYRVNQAKCEKSQKTVKQQMKQHEEKERKQREVAERRYIAPRYYRKNASVRLPRNSAGYGILDAAILEHDTQIFDTITCRQRISVGSDYLLWLLDLNIVMNIEKTVVRNTCTIANNKEIRQQFQPFGIKPTTYQRKPHPMQNARNIYYK</sequence>
<protein>
    <submittedName>
        <fullName evidence="2">Uncharacterized protein</fullName>
    </submittedName>
</protein>
<accession>A0A4C1VYK3</accession>
<dbReference type="OrthoDB" id="416454at2759"/>
<evidence type="ECO:0000313" key="3">
    <source>
        <dbReference type="Proteomes" id="UP000299102"/>
    </source>
</evidence>
<dbReference type="EMBL" id="BGZK01000451">
    <property type="protein sequence ID" value="GBP44356.1"/>
    <property type="molecule type" value="Genomic_DNA"/>
</dbReference>
<dbReference type="Proteomes" id="UP000299102">
    <property type="component" value="Unassembled WGS sequence"/>
</dbReference>
<feature type="region of interest" description="Disordered" evidence="1">
    <location>
        <begin position="82"/>
        <end position="106"/>
    </location>
</feature>
<dbReference type="AlphaFoldDB" id="A0A4C1VYK3"/>
<evidence type="ECO:0000313" key="2">
    <source>
        <dbReference type="EMBL" id="GBP44356.1"/>
    </source>
</evidence>
<organism evidence="2 3">
    <name type="scientific">Eumeta variegata</name>
    <name type="common">Bagworm moth</name>
    <name type="synonym">Eumeta japonica</name>
    <dbReference type="NCBI Taxonomy" id="151549"/>
    <lineage>
        <taxon>Eukaryota</taxon>
        <taxon>Metazoa</taxon>
        <taxon>Ecdysozoa</taxon>
        <taxon>Arthropoda</taxon>
        <taxon>Hexapoda</taxon>
        <taxon>Insecta</taxon>
        <taxon>Pterygota</taxon>
        <taxon>Neoptera</taxon>
        <taxon>Endopterygota</taxon>
        <taxon>Lepidoptera</taxon>
        <taxon>Glossata</taxon>
        <taxon>Ditrysia</taxon>
        <taxon>Tineoidea</taxon>
        <taxon>Psychidae</taxon>
        <taxon>Oiketicinae</taxon>
        <taxon>Eumeta</taxon>
    </lineage>
</organism>
<gene>
    <name evidence="2" type="ORF">EVAR_31251_1</name>
</gene>
<keyword evidence="3" id="KW-1185">Reference proteome</keyword>